<sequence>MKAVVVPAQEIVSEQVFNKSPSQVVGNSGVMLSIQPIILASADLFGNTPEPLYHQHQIGKAGFSFLDLFVGEDIISQFLFLFMQDCSCHDLKKRFMLSSAVTEQEKIEKLNQGLASIVLDPAVVCPVDRSISGFFLEFAMQAIMSWFLPLEPHPGIYLSLGIANSDAQDSQISRATCQAWEALHCRDKQYVGCGMILCGDFPLTPDLNLPMGTFDNMAAHWEKLCNKIWGIQAPLPQEYRIFPTSWLTVWFWLACIPLTMSSDRLIPTIK</sequence>
<evidence type="ECO:0000313" key="1">
    <source>
        <dbReference type="EMBL" id="KAJ9062636.1"/>
    </source>
</evidence>
<keyword evidence="2" id="KW-1185">Reference proteome</keyword>
<proteinExistence type="predicted"/>
<protein>
    <submittedName>
        <fullName evidence="1">Uncharacterized protein</fullName>
    </submittedName>
</protein>
<gene>
    <name evidence="1" type="ORF">DSO57_1008658</name>
</gene>
<organism evidence="1 2">
    <name type="scientific">Entomophthora muscae</name>
    <dbReference type="NCBI Taxonomy" id="34485"/>
    <lineage>
        <taxon>Eukaryota</taxon>
        <taxon>Fungi</taxon>
        <taxon>Fungi incertae sedis</taxon>
        <taxon>Zoopagomycota</taxon>
        <taxon>Entomophthoromycotina</taxon>
        <taxon>Entomophthoromycetes</taxon>
        <taxon>Entomophthorales</taxon>
        <taxon>Entomophthoraceae</taxon>
        <taxon>Entomophthora</taxon>
    </lineage>
</organism>
<dbReference type="EMBL" id="QTSX02004997">
    <property type="protein sequence ID" value="KAJ9062636.1"/>
    <property type="molecule type" value="Genomic_DNA"/>
</dbReference>
<evidence type="ECO:0000313" key="2">
    <source>
        <dbReference type="Proteomes" id="UP001165960"/>
    </source>
</evidence>
<dbReference type="Proteomes" id="UP001165960">
    <property type="component" value="Unassembled WGS sequence"/>
</dbReference>
<accession>A0ACC2SK67</accession>
<comment type="caution">
    <text evidence="1">The sequence shown here is derived from an EMBL/GenBank/DDBJ whole genome shotgun (WGS) entry which is preliminary data.</text>
</comment>
<reference evidence="1" key="1">
    <citation type="submission" date="2022-04" db="EMBL/GenBank/DDBJ databases">
        <title>Genome of the entomopathogenic fungus Entomophthora muscae.</title>
        <authorList>
            <person name="Elya C."/>
            <person name="Lovett B.R."/>
            <person name="Lee E."/>
            <person name="Macias A.M."/>
            <person name="Hajek A.E."/>
            <person name="De Bivort B.L."/>
            <person name="Kasson M.T."/>
            <person name="De Fine Licht H.H."/>
            <person name="Stajich J.E."/>
        </authorList>
    </citation>
    <scope>NUCLEOTIDE SEQUENCE</scope>
    <source>
        <strain evidence="1">Berkeley</strain>
    </source>
</reference>
<name>A0ACC2SK67_9FUNG</name>